<accession>A0ABU4RQB4</accession>
<evidence type="ECO:0000256" key="1">
    <source>
        <dbReference type="SAM" id="Phobius"/>
    </source>
</evidence>
<dbReference type="Proteomes" id="UP001274321">
    <property type="component" value="Unassembled WGS sequence"/>
</dbReference>
<dbReference type="PANTHER" id="PTHR44757:SF2">
    <property type="entry name" value="BIOFILM ARCHITECTURE MAINTENANCE PROTEIN MBAA"/>
    <property type="match status" value="1"/>
</dbReference>
<dbReference type="SMART" id="SM00052">
    <property type="entry name" value="EAL"/>
    <property type="match status" value="1"/>
</dbReference>
<comment type="caution">
    <text evidence="4">The sequence shown here is derived from an EMBL/GenBank/DDBJ whole genome shotgun (WGS) entry which is preliminary data.</text>
</comment>
<dbReference type="NCBIfam" id="TIGR00254">
    <property type="entry name" value="GGDEF"/>
    <property type="match status" value="1"/>
</dbReference>
<evidence type="ECO:0000259" key="3">
    <source>
        <dbReference type="PROSITE" id="PS50887"/>
    </source>
</evidence>
<dbReference type="InterPro" id="IPR029787">
    <property type="entry name" value="Nucleotide_cyclase"/>
</dbReference>
<dbReference type="Pfam" id="PF00563">
    <property type="entry name" value="EAL"/>
    <property type="match status" value="1"/>
</dbReference>
<dbReference type="CDD" id="cd01949">
    <property type="entry name" value="GGDEF"/>
    <property type="match status" value="1"/>
</dbReference>
<dbReference type="SUPFAM" id="SSF55073">
    <property type="entry name" value="Nucleotide cyclase"/>
    <property type="match status" value="1"/>
</dbReference>
<dbReference type="InterPro" id="IPR043128">
    <property type="entry name" value="Rev_trsase/Diguanyl_cyclase"/>
</dbReference>
<keyword evidence="1" id="KW-1133">Transmembrane helix</keyword>
<feature type="domain" description="EAL" evidence="2">
    <location>
        <begin position="461"/>
        <end position="709"/>
    </location>
</feature>
<dbReference type="InterPro" id="IPR001633">
    <property type="entry name" value="EAL_dom"/>
</dbReference>
<dbReference type="SUPFAM" id="SSF141868">
    <property type="entry name" value="EAL domain-like"/>
    <property type="match status" value="1"/>
</dbReference>
<dbReference type="SMART" id="SM00267">
    <property type="entry name" value="GGDEF"/>
    <property type="match status" value="1"/>
</dbReference>
<sequence length="716" mass="78806">MTISRYFPKQYFFPVVLILGSSFGCLFYMFSYLTNVQDQMEVAREEQFVRNSVRTASSLAVHDLQDYAIWDEAVRYIATGLDPAWIDENVSAYLGVIQGYEHVFVVDGTGRTLYSFKDGKRSTEPMDAVRTVGAAFLTTLNRAMTMPAEARPVIGGFARNAQGEPHIFGVGRIIPLSDKVETPPPPGFAIVVAGALDQKRLDSWTELYQGSALSIVPDDATDPLLGTLDLKDDDGGQVARLAWSLSKPGTELMRKILPGFLVIGLISLMSAGLILQRARLNNEALHRSKVRAQYLAHHDILTGLPNRRELLSHLRASMRSTRVFLLYMDLDGFKETNDVYGHAAGDEVLREAATRITRASGPGGIIVRAGGDEVAVLLTGVDGHQAENTAEAVLRAFDEPFHVSGYSVAVGVSIGISSNEDTRDEEELIRRADLAMYASKSNGKNSWCHYDRELDRDNESRRELEGPLRAAVAEDRIEVVFQPIVNATSGRIDKVEALARWTDPVLGSIPPDRFIRVAEQSGLINDLGRNVLQRACRAAGKWDVGLAVNLSPAQFWDRDLAGAIHEIVQRENFPASRLELEITESYLLRRADDAERILQRLRERGMRIALDDFGCGFASIGYLQRLSFDAIKIDRSFVNCVEESADAANLARAIVALGLALKLTVTAEGVETEEQARVMTELGCTQLQGWLYGRPMTEDEMSAALAAQGRGAVLAG</sequence>
<dbReference type="Gene3D" id="3.30.70.270">
    <property type="match status" value="1"/>
</dbReference>
<dbReference type="PANTHER" id="PTHR44757">
    <property type="entry name" value="DIGUANYLATE CYCLASE DGCP"/>
    <property type="match status" value="1"/>
</dbReference>
<dbReference type="Pfam" id="PF05228">
    <property type="entry name" value="CHASE4"/>
    <property type="match status" value="1"/>
</dbReference>
<dbReference type="Gene3D" id="3.20.20.450">
    <property type="entry name" value="EAL domain"/>
    <property type="match status" value="1"/>
</dbReference>
<feature type="transmembrane region" description="Helical" evidence="1">
    <location>
        <begin position="256"/>
        <end position="275"/>
    </location>
</feature>
<gene>
    <name evidence="4" type="ORF">SCD90_13235</name>
</gene>
<dbReference type="PROSITE" id="PS51257">
    <property type="entry name" value="PROKAR_LIPOPROTEIN"/>
    <property type="match status" value="1"/>
</dbReference>
<keyword evidence="1" id="KW-0472">Membrane</keyword>
<protein>
    <submittedName>
        <fullName evidence="4">EAL domain-containing protein</fullName>
    </submittedName>
</protein>
<evidence type="ECO:0000313" key="4">
    <source>
        <dbReference type="EMBL" id="MDX6807029.1"/>
    </source>
</evidence>
<keyword evidence="1" id="KW-0812">Transmembrane</keyword>
<evidence type="ECO:0000313" key="5">
    <source>
        <dbReference type="Proteomes" id="UP001274321"/>
    </source>
</evidence>
<reference evidence="4 5" key="1">
    <citation type="submission" date="2023-11" db="EMBL/GenBank/DDBJ databases">
        <authorList>
            <person name="Bao R."/>
        </authorList>
    </citation>
    <scope>NUCLEOTIDE SEQUENCE [LARGE SCALE GENOMIC DNA]</scope>
    <source>
        <strain evidence="4 5">PJ23</strain>
    </source>
</reference>
<proteinExistence type="predicted"/>
<feature type="domain" description="GGDEF" evidence="3">
    <location>
        <begin position="321"/>
        <end position="452"/>
    </location>
</feature>
<dbReference type="PROSITE" id="PS50887">
    <property type="entry name" value="GGDEF"/>
    <property type="match status" value="1"/>
</dbReference>
<dbReference type="InterPro" id="IPR000160">
    <property type="entry name" value="GGDEF_dom"/>
</dbReference>
<dbReference type="EMBL" id="JAXAFJ010000008">
    <property type="protein sequence ID" value="MDX6807029.1"/>
    <property type="molecule type" value="Genomic_DNA"/>
</dbReference>
<dbReference type="CDD" id="cd01948">
    <property type="entry name" value="EAL"/>
    <property type="match status" value="1"/>
</dbReference>
<organism evidence="4 5">
    <name type="scientific">Terrihabitans rhizophilus</name>
    <dbReference type="NCBI Taxonomy" id="3092662"/>
    <lineage>
        <taxon>Bacteria</taxon>
        <taxon>Pseudomonadati</taxon>
        <taxon>Pseudomonadota</taxon>
        <taxon>Alphaproteobacteria</taxon>
        <taxon>Hyphomicrobiales</taxon>
        <taxon>Terrihabitans</taxon>
    </lineage>
</organism>
<dbReference type="RefSeq" id="WP_319845152.1">
    <property type="nucleotide sequence ID" value="NZ_JAXAFJ010000008.1"/>
</dbReference>
<evidence type="ECO:0000259" key="2">
    <source>
        <dbReference type="PROSITE" id="PS50883"/>
    </source>
</evidence>
<name>A0ABU4RQB4_9HYPH</name>
<dbReference type="Pfam" id="PF00990">
    <property type="entry name" value="GGDEF"/>
    <property type="match status" value="1"/>
</dbReference>
<dbReference type="PROSITE" id="PS50883">
    <property type="entry name" value="EAL"/>
    <property type="match status" value="1"/>
</dbReference>
<keyword evidence="5" id="KW-1185">Reference proteome</keyword>
<dbReference type="InterPro" id="IPR007892">
    <property type="entry name" value="CHASE4"/>
</dbReference>
<feature type="transmembrane region" description="Helical" evidence="1">
    <location>
        <begin position="12"/>
        <end position="30"/>
    </location>
</feature>
<dbReference type="InterPro" id="IPR052155">
    <property type="entry name" value="Biofilm_reg_signaling"/>
</dbReference>
<dbReference type="InterPro" id="IPR035919">
    <property type="entry name" value="EAL_sf"/>
</dbReference>